<feature type="region of interest" description="Disordered" evidence="7">
    <location>
        <begin position="1"/>
        <end position="27"/>
    </location>
</feature>
<dbReference type="GO" id="GO:0046872">
    <property type="term" value="F:metal ion binding"/>
    <property type="evidence" value="ECO:0007669"/>
    <property type="project" value="UniProtKB-KW"/>
</dbReference>
<name>B3S8W4_TRIAD</name>
<dbReference type="GO" id="GO:0060271">
    <property type="term" value="P:cilium assembly"/>
    <property type="evidence" value="ECO:0000318"/>
    <property type="project" value="GO_Central"/>
</dbReference>
<protein>
    <submittedName>
        <fullName evidence="8">Uncharacterized protein</fullName>
    </submittedName>
</protein>
<dbReference type="KEGG" id="tad:TRIADDRAFT_60766"/>
<dbReference type="Gene3D" id="3.40.50.300">
    <property type="entry name" value="P-loop containing nucleotide triphosphate hydrolases"/>
    <property type="match status" value="1"/>
</dbReference>
<dbReference type="OMA" id="MTECREE"/>
<dbReference type="PhylomeDB" id="B3S8W4"/>
<dbReference type="GO" id="GO:0005737">
    <property type="term" value="C:cytoplasm"/>
    <property type="evidence" value="ECO:0000318"/>
    <property type="project" value="GO_Central"/>
</dbReference>
<feature type="binding site" evidence="5">
    <location>
        <begin position="86"/>
        <end position="93"/>
    </location>
    <ligand>
        <name>GTP</name>
        <dbReference type="ChEBI" id="CHEBI:37565"/>
    </ligand>
</feature>
<dbReference type="GO" id="GO:0003924">
    <property type="term" value="F:GTPase activity"/>
    <property type="evidence" value="ECO:0007669"/>
    <property type="project" value="InterPro"/>
</dbReference>
<dbReference type="InParanoid" id="B3S8W4"/>
<keyword evidence="6" id="KW-0479">Metal-binding</keyword>
<organism evidence="8 9">
    <name type="scientific">Trichoplax adhaerens</name>
    <name type="common">Trichoplax reptans</name>
    <dbReference type="NCBI Taxonomy" id="10228"/>
    <lineage>
        <taxon>Eukaryota</taxon>
        <taxon>Metazoa</taxon>
        <taxon>Placozoa</taxon>
        <taxon>Uniplacotomia</taxon>
        <taxon>Trichoplacea</taxon>
        <taxon>Trichoplacidae</taxon>
        <taxon>Trichoplax</taxon>
    </lineage>
</organism>
<keyword evidence="3 5" id="KW-0547">Nucleotide-binding</keyword>
<feature type="binding site" evidence="6">
    <location>
        <position position="111"/>
    </location>
    <ligand>
        <name>Mg(2+)</name>
        <dbReference type="ChEBI" id="CHEBI:18420"/>
    </ligand>
</feature>
<dbReference type="STRING" id="10228.B3S8W4"/>
<gene>
    <name evidence="8" type="ORF">TRIADDRAFT_60766</name>
</gene>
<evidence type="ECO:0000313" key="8">
    <source>
        <dbReference type="EMBL" id="EDV20843.1"/>
    </source>
</evidence>
<keyword evidence="4 5" id="KW-0342">GTP-binding</keyword>
<dbReference type="SUPFAM" id="SSF52540">
    <property type="entry name" value="P-loop containing nucleoside triphosphate hydrolases"/>
    <property type="match status" value="1"/>
</dbReference>
<dbReference type="CTD" id="6757996"/>
<dbReference type="OrthoDB" id="365445at2759"/>
<dbReference type="InterPro" id="IPR044612">
    <property type="entry name" value="ARL2/3"/>
</dbReference>
<evidence type="ECO:0000313" key="9">
    <source>
        <dbReference type="Proteomes" id="UP000009022"/>
    </source>
</evidence>
<dbReference type="InterPro" id="IPR006689">
    <property type="entry name" value="Small_GTPase_ARF/SAR"/>
</dbReference>
<accession>B3S8W4</accession>
<dbReference type="GO" id="GO:0005525">
    <property type="term" value="F:GTP binding"/>
    <property type="evidence" value="ECO:0000318"/>
    <property type="project" value="GO_Central"/>
</dbReference>
<evidence type="ECO:0000256" key="2">
    <source>
        <dbReference type="ARBA" id="ARBA00022707"/>
    </source>
</evidence>
<proteinExistence type="inferred from homology"/>
<dbReference type="InterPro" id="IPR027417">
    <property type="entry name" value="P-loop_NTPase"/>
</dbReference>
<evidence type="ECO:0000256" key="5">
    <source>
        <dbReference type="PIRSR" id="PIRSR606689-1"/>
    </source>
</evidence>
<sequence length="246" mass="27431">MGASDGRSPGRHNDNQPSSVKKESKGEKMALCAVGGATLAYVLYKWYQRPTTSHEEELKETEEIEEATAEFDEYRKGNSNKVLALGLPASGKSSMVARFIYDEAKTEYEPTNGFNIKNMSMDGKTVEIWEIGGSMSKYWYTYLPGTGVLVFVIDASDSSNFPAVRLELQKLFDNDGLKLEKTKFVLLLNKQDLTGGSLDKDTINSILPNESCMKDHVVKIVQTSLLQATVDEFNTIKNTVLELLYQ</sequence>
<dbReference type="AlphaFoldDB" id="B3S8W4"/>
<keyword evidence="2" id="KW-0519">Myristate</keyword>
<dbReference type="GO" id="GO:0015630">
    <property type="term" value="C:microtubule cytoskeleton"/>
    <property type="evidence" value="ECO:0000318"/>
    <property type="project" value="GO_Central"/>
</dbReference>
<feature type="binding site" evidence="5">
    <location>
        <position position="133"/>
    </location>
    <ligand>
        <name>GTP</name>
        <dbReference type="ChEBI" id="CHEBI:37565"/>
    </ligand>
</feature>
<evidence type="ECO:0000256" key="1">
    <source>
        <dbReference type="ARBA" id="ARBA00010290"/>
    </source>
</evidence>
<dbReference type="eggNOG" id="KOG0073">
    <property type="taxonomic scope" value="Eukaryota"/>
</dbReference>
<evidence type="ECO:0000256" key="6">
    <source>
        <dbReference type="PIRSR" id="PIRSR606689-2"/>
    </source>
</evidence>
<keyword evidence="9" id="KW-1185">Reference proteome</keyword>
<evidence type="ECO:0000256" key="3">
    <source>
        <dbReference type="ARBA" id="ARBA00022741"/>
    </source>
</evidence>
<feature type="binding site" evidence="5">
    <location>
        <begin position="189"/>
        <end position="192"/>
    </location>
    <ligand>
        <name>GTP</name>
        <dbReference type="ChEBI" id="CHEBI:37565"/>
    </ligand>
</feature>
<comment type="similarity">
    <text evidence="1">Belongs to the small GTPase superfamily. Arf family.</text>
</comment>
<feature type="binding site" evidence="6">
    <location>
        <position position="93"/>
    </location>
    <ligand>
        <name>Mg(2+)</name>
        <dbReference type="ChEBI" id="CHEBI:18420"/>
    </ligand>
</feature>
<dbReference type="GeneID" id="6757996"/>
<dbReference type="Proteomes" id="UP000009022">
    <property type="component" value="Unassembled WGS sequence"/>
</dbReference>
<dbReference type="HOGENOM" id="CLU_1130343_0_0_1"/>
<dbReference type="EMBL" id="DS985257">
    <property type="protein sequence ID" value="EDV20843.1"/>
    <property type="molecule type" value="Genomic_DNA"/>
</dbReference>
<dbReference type="PROSITE" id="PS51417">
    <property type="entry name" value="ARF"/>
    <property type="match status" value="1"/>
</dbReference>
<evidence type="ECO:0000256" key="7">
    <source>
        <dbReference type="SAM" id="MobiDB-lite"/>
    </source>
</evidence>
<keyword evidence="6" id="KW-0460">Magnesium</keyword>
<reference evidence="8 9" key="1">
    <citation type="journal article" date="2008" name="Nature">
        <title>The Trichoplax genome and the nature of placozoans.</title>
        <authorList>
            <person name="Srivastava M."/>
            <person name="Begovic E."/>
            <person name="Chapman J."/>
            <person name="Putnam N.H."/>
            <person name="Hellsten U."/>
            <person name="Kawashima T."/>
            <person name="Kuo A."/>
            <person name="Mitros T."/>
            <person name="Salamov A."/>
            <person name="Carpenter M.L."/>
            <person name="Signorovitch A.Y."/>
            <person name="Moreno M.A."/>
            <person name="Kamm K."/>
            <person name="Grimwood J."/>
            <person name="Schmutz J."/>
            <person name="Shapiro H."/>
            <person name="Grigoriev I.V."/>
            <person name="Buss L.W."/>
            <person name="Schierwater B."/>
            <person name="Dellaporta S.L."/>
            <person name="Rokhsar D.S."/>
        </authorList>
    </citation>
    <scope>NUCLEOTIDE SEQUENCE [LARGE SCALE GENOMIC DNA]</scope>
    <source>
        <strain evidence="8 9">Grell-BS-1999</strain>
    </source>
</reference>
<dbReference type="RefSeq" id="XP_002116784.1">
    <property type="nucleotide sequence ID" value="XM_002116748.1"/>
</dbReference>
<dbReference type="Pfam" id="PF00025">
    <property type="entry name" value="Arf"/>
    <property type="match status" value="1"/>
</dbReference>
<dbReference type="PANTHER" id="PTHR45697">
    <property type="entry name" value="ADP-RIBOSYLATION FACTOR-LIKE PROTEIN 2-RELATED"/>
    <property type="match status" value="1"/>
</dbReference>
<keyword evidence="2" id="KW-0449">Lipoprotein</keyword>
<evidence type="ECO:0000256" key="4">
    <source>
        <dbReference type="ARBA" id="ARBA00023134"/>
    </source>
</evidence>